<protein>
    <submittedName>
        <fullName evidence="7">AraC family transcriptional regulator</fullName>
    </submittedName>
</protein>
<keyword evidence="1" id="KW-0678">Repressor</keyword>
<dbReference type="OrthoDB" id="9804543at2"/>
<reference evidence="7 8" key="1">
    <citation type="submission" date="2019-04" db="EMBL/GenBank/DDBJ databases">
        <title>Phreatobacter aquaticus sp. nov.</title>
        <authorList>
            <person name="Choi A."/>
        </authorList>
    </citation>
    <scope>NUCLEOTIDE SEQUENCE [LARGE SCALE GENOMIC DNA]</scope>
    <source>
        <strain evidence="7 8">KCTC 52518</strain>
    </source>
</reference>
<dbReference type="InterPro" id="IPR011051">
    <property type="entry name" value="RmlC_Cupin_sf"/>
</dbReference>
<dbReference type="PANTHER" id="PTHR11019">
    <property type="entry name" value="HTH-TYPE TRANSCRIPTIONAL REGULATOR NIMR"/>
    <property type="match status" value="1"/>
</dbReference>
<evidence type="ECO:0000313" key="8">
    <source>
        <dbReference type="Proteomes" id="UP000298781"/>
    </source>
</evidence>
<dbReference type="InterPro" id="IPR018062">
    <property type="entry name" value="HTH_AraC-typ_CS"/>
</dbReference>
<keyword evidence="3" id="KW-0238">DNA-binding</keyword>
<dbReference type="InterPro" id="IPR018060">
    <property type="entry name" value="HTH_AraC"/>
</dbReference>
<dbReference type="SUPFAM" id="SSF51182">
    <property type="entry name" value="RmlC-like cupins"/>
    <property type="match status" value="1"/>
</dbReference>
<keyword evidence="8" id="KW-1185">Reference proteome</keyword>
<sequence length="303" mass="33260">MGHMLALSQGRARRGAGAPTVTCFSGYEASGRRADALQSAGRPVAAMAAEYVSGTVGTRHSHRRAQLLHALSGVMTVITEAGSWAVPPQHALWIPPGVIHQSRCWGDVQLRTLYVEPDAAGGLPRTCRLLEVSPLLRALLNEAVTLPVEYDVDGRDGQVVALMLAEIGRMPALPLSAPMPRDRRLARICEAILRDPSNDQDLEHWARIGGLGRRTLTRLFRQETDMSFAEWRQQVRLMEALTRLTSGEPVTNVALDLGYDSPSAFSAMFRRIMGISPREYLRWTEPSEPDFRAGEVSATAVRA</sequence>
<dbReference type="CDD" id="cd06124">
    <property type="entry name" value="cupin_NimR-like_N"/>
    <property type="match status" value="1"/>
</dbReference>
<evidence type="ECO:0000256" key="2">
    <source>
        <dbReference type="ARBA" id="ARBA00023015"/>
    </source>
</evidence>
<gene>
    <name evidence="7" type="ORF">E8M01_22550</name>
</gene>
<dbReference type="KEGG" id="pstg:E8M01_22550"/>
<evidence type="ECO:0000259" key="6">
    <source>
        <dbReference type="PROSITE" id="PS01124"/>
    </source>
</evidence>
<dbReference type="PANTHER" id="PTHR11019:SF159">
    <property type="entry name" value="TRANSCRIPTIONAL REGULATOR-RELATED"/>
    <property type="match status" value="1"/>
</dbReference>
<dbReference type="FunFam" id="1.10.10.60:FF:000132">
    <property type="entry name" value="AraC family transcriptional regulator"/>
    <property type="match status" value="1"/>
</dbReference>
<name>A0A4D7BBF8_9HYPH</name>
<organism evidence="7 8">
    <name type="scientific">Phreatobacter stygius</name>
    <dbReference type="NCBI Taxonomy" id="1940610"/>
    <lineage>
        <taxon>Bacteria</taxon>
        <taxon>Pseudomonadati</taxon>
        <taxon>Pseudomonadota</taxon>
        <taxon>Alphaproteobacteria</taxon>
        <taxon>Hyphomicrobiales</taxon>
        <taxon>Phreatobacteraceae</taxon>
        <taxon>Phreatobacter</taxon>
    </lineage>
</organism>
<dbReference type="PROSITE" id="PS01124">
    <property type="entry name" value="HTH_ARAC_FAMILY_2"/>
    <property type="match status" value="1"/>
</dbReference>
<evidence type="ECO:0000256" key="1">
    <source>
        <dbReference type="ARBA" id="ARBA00022491"/>
    </source>
</evidence>
<proteinExistence type="predicted"/>
<dbReference type="SUPFAM" id="SSF46689">
    <property type="entry name" value="Homeodomain-like"/>
    <property type="match status" value="1"/>
</dbReference>
<dbReference type="InterPro" id="IPR014710">
    <property type="entry name" value="RmlC-like_jellyroll"/>
</dbReference>
<dbReference type="GO" id="GO:0043565">
    <property type="term" value="F:sequence-specific DNA binding"/>
    <property type="evidence" value="ECO:0007669"/>
    <property type="project" value="InterPro"/>
</dbReference>
<dbReference type="Gene3D" id="2.60.120.10">
    <property type="entry name" value="Jelly Rolls"/>
    <property type="match status" value="1"/>
</dbReference>
<dbReference type="Pfam" id="PF02311">
    <property type="entry name" value="AraC_binding"/>
    <property type="match status" value="1"/>
</dbReference>
<feature type="domain" description="HTH araC/xylS-type" evidence="6">
    <location>
        <begin position="186"/>
        <end position="283"/>
    </location>
</feature>
<evidence type="ECO:0000256" key="5">
    <source>
        <dbReference type="ARBA" id="ARBA00023163"/>
    </source>
</evidence>
<keyword evidence="4" id="KW-0010">Activator</keyword>
<evidence type="ECO:0000256" key="4">
    <source>
        <dbReference type="ARBA" id="ARBA00023159"/>
    </source>
</evidence>
<evidence type="ECO:0000313" key="7">
    <source>
        <dbReference type="EMBL" id="QCI66776.1"/>
    </source>
</evidence>
<keyword evidence="2" id="KW-0805">Transcription regulation</keyword>
<dbReference type="RefSeq" id="WP_136962215.1">
    <property type="nucleotide sequence ID" value="NZ_CP039690.1"/>
</dbReference>
<dbReference type="PRINTS" id="PR00032">
    <property type="entry name" value="HTHARAC"/>
</dbReference>
<dbReference type="Pfam" id="PF12833">
    <property type="entry name" value="HTH_18"/>
    <property type="match status" value="1"/>
</dbReference>
<dbReference type="GO" id="GO:0003700">
    <property type="term" value="F:DNA-binding transcription factor activity"/>
    <property type="evidence" value="ECO:0007669"/>
    <property type="project" value="InterPro"/>
</dbReference>
<accession>A0A4D7BBF8</accession>
<dbReference type="PROSITE" id="PS00041">
    <property type="entry name" value="HTH_ARAC_FAMILY_1"/>
    <property type="match status" value="1"/>
</dbReference>
<dbReference type="AlphaFoldDB" id="A0A4D7BBF8"/>
<evidence type="ECO:0000256" key="3">
    <source>
        <dbReference type="ARBA" id="ARBA00023125"/>
    </source>
</evidence>
<dbReference type="SMART" id="SM00342">
    <property type="entry name" value="HTH_ARAC"/>
    <property type="match status" value="1"/>
</dbReference>
<keyword evidence="5" id="KW-0804">Transcription</keyword>
<dbReference type="Proteomes" id="UP000298781">
    <property type="component" value="Chromosome"/>
</dbReference>
<dbReference type="InterPro" id="IPR020449">
    <property type="entry name" value="Tscrpt_reg_AraC-type_HTH"/>
</dbReference>
<dbReference type="InterPro" id="IPR003313">
    <property type="entry name" value="AraC-bd"/>
</dbReference>
<dbReference type="EMBL" id="CP039690">
    <property type="protein sequence ID" value="QCI66776.1"/>
    <property type="molecule type" value="Genomic_DNA"/>
</dbReference>
<dbReference type="Gene3D" id="1.10.10.60">
    <property type="entry name" value="Homeodomain-like"/>
    <property type="match status" value="1"/>
</dbReference>
<dbReference type="InterPro" id="IPR009057">
    <property type="entry name" value="Homeodomain-like_sf"/>
</dbReference>